<dbReference type="EMBL" id="BBNO01000015">
    <property type="protein sequence ID" value="GAO12966.1"/>
    <property type="molecule type" value="Genomic_DNA"/>
</dbReference>
<name>A0A0P4RGR3_9ACTN</name>
<reference evidence="1 2" key="2">
    <citation type="journal article" date="2015" name="Stand. Genomic Sci.">
        <title>Draft genome sequence of marine-derived Streptomyces sp. TP-A0598, a producer of anti-MRSA antibiotic lydicamycins.</title>
        <authorList>
            <person name="Komaki H."/>
            <person name="Ichikawa N."/>
            <person name="Hosoyama A."/>
            <person name="Fujita N."/>
            <person name="Igarashi Y."/>
        </authorList>
    </citation>
    <scope>NUCLEOTIDE SEQUENCE [LARGE SCALE GENOMIC DNA]</scope>
    <source>
        <strain evidence="1 2">NBRC 110027</strain>
    </source>
</reference>
<reference evidence="2" key="1">
    <citation type="submission" date="2014-09" db="EMBL/GenBank/DDBJ databases">
        <title>Whole genome shotgun sequence of Streptomyces sp. NBRC 110027.</title>
        <authorList>
            <person name="Komaki H."/>
            <person name="Ichikawa N."/>
            <person name="Katano-Makiyama Y."/>
            <person name="Hosoyama A."/>
            <person name="Hashimoto M."/>
            <person name="Uohara A."/>
            <person name="Kitahashi Y."/>
            <person name="Ohji S."/>
            <person name="Kimura A."/>
            <person name="Yamazoe A."/>
            <person name="Igarashi Y."/>
            <person name="Fujita N."/>
        </authorList>
    </citation>
    <scope>NUCLEOTIDE SEQUENCE [LARGE SCALE GENOMIC DNA]</scope>
    <source>
        <strain evidence="2">NBRC 110027</strain>
    </source>
</reference>
<evidence type="ECO:0000313" key="1">
    <source>
        <dbReference type="EMBL" id="GAO12966.1"/>
    </source>
</evidence>
<organism evidence="1 2">
    <name type="scientific">Streptomyces lydicamycinicus</name>
    <dbReference type="NCBI Taxonomy" id="1546107"/>
    <lineage>
        <taxon>Bacteria</taxon>
        <taxon>Bacillati</taxon>
        <taxon>Actinomycetota</taxon>
        <taxon>Actinomycetes</taxon>
        <taxon>Kitasatosporales</taxon>
        <taxon>Streptomycetaceae</taxon>
        <taxon>Streptomyces</taxon>
    </lineage>
</organism>
<gene>
    <name evidence="1" type="ORF">TPA0598_15_00050</name>
</gene>
<comment type="caution">
    <text evidence="1">The sequence shown here is derived from an EMBL/GenBank/DDBJ whole genome shotgun (WGS) entry which is preliminary data.</text>
</comment>
<proteinExistence type="predicted"/>
<evidence type="ECO:0000313" key="2">
    <source>
        <dbReference type="Proteomes" id="UP000048965"/>
    </source>
</evidence>
<dbReference type="AlphaFoldDB" id="A0A0P4RGR3"/>
<protein>
    <submittedName>
        <fullName evidence="1">Uncharacterized protein</fullName>
    </submittedName>
</protein>
<accession>A0A0P4RGR3</accession>
<sequence length="109" mass="11678">MSIALVRYRFFGSDLLGLETVASVSGRTSLARPVSRPAVTVGTGGDRSAALEELAAAVDEVLLGLGDGVNRVQRKQYRAYQRLRNFACVCPPQKTKLLALRLADAMSAP</sequence>
<keyword evidence="2" id="KW-1185">Reference proteome</keyword>
<dbReference type="Proteomes" id="UP000048965">
    <property type="component" value="Unassembled WGS sequence"/>
</dbReference>